<reference evidence="3 4" key="1">
    <citation type="journal article" date="2017" name="Environ. Microbiol.">
        <title>Decay of the glycolytic pathway and adaptation to intranuclear parasitism within Enterocytozoonidae microsporidia.</title>
        <authorList>
            <person name="Wiredu Boakye D."/>
            <person name="Jaroenlak P."/>
            <person name="Prachumwat A."/>
            <person name="Williams T.A."/>
            <person name="Bateman K.S."/>
            <person name="Itsathitphaisarn O."/>
            <person name="Sritunyalucksana K."/>
            <person name="Paszkiewicz K.H."/>
            <person name="Moore K.A."/>
            <person name="Stentiford G.D."/>
            <person name="Williams B.A."/>
        </authorList>
    </citation>
    <scope>NUCLEOTIDE SEQUENCE [LARGE SCALE GENOMIC DNA]</scope>
    <source>
        <strain evidence="3 4">TH1</strain>
    </source>
</reference>
<dbReference type="Proteomes" id="UP000192758">
    <property type="component" value="Unassembled WGS sequence"/>
</dbReference>
<name>A0A1W0E302_9MICR</name>
<feature type="chain" id="PRO_5012212887" evidence="2">
    <location>
        <begin position="18"/>
        <end position="282"/>
    </location>
</feature>
<evidence type="ECO:0000313" key="4">
    <source>
        <dbReference type="Proteomes" id="UP000192758"/>
    </source>
</evidence>
<evidence type="ECO:0000256" key="1">
    <source>
        <dbReference type="SAM" id="Phobius"/>
    </source>
</evidence>
<dbReference type="EMBL" id="MNPJ01000027">
    <property type="protein sequence ID" value="OQS53599.1"/>
    <property type="molecule type" value="Genomic_DNA"/>
</dbReference>
<comment type="caution">
    <text evidence="3">The sequence shown here is derived from an EMBL/GenBank/DDBJ whole genome shotgun (WGS) entry which is preliminary data.</text>
</comment>
<protein>
    <submittedName>
        <fullName evidence="3">Uncharacterized protein</fullName>
    </submittedName>
</protein>
<feature type="transmembrane region" description="Helical" evidence="1">
    <location>
        <begin position="235"/>
        <end position="262"/>
    </location>
</feature>
<keyword evidence="2" id="KW-0732">Signal</keyword>
<keyword evidence="4" id="KW-1185">Reference proteome</keyword>
<feature type="signal peptide" evidence="2">
    <location>
        <begin position="1"/>
        <end position="17"/>
    </location>
</feature>
<dbReference type="AlphaFoldDB" id="A0A1W0E302"/>
<proteinExistence type="predicted"/>
<evidence type="ECO:0000313" key="3">
    <source>
        <dbReference type="EMBL" id="OQS53599.1"/>
    </source>
</evidence>
<evidence type="ECO:0000256" key="2">
    <source>
        <dbReference type="SAM" id="SignalP"/>
    </source>
</evidence>
<organism evidence="3 4">
    <name type="scientific">Ecytonucleospora hepatopenaei</name>
    <dbReference type="NCBI Taxonomy" id="646526"/>
    <lineage>
        <taxon>Eukaryota</taxon>
        <taxon>Fungi</taxon>
        <taxon>Fungi incertae sedis</taxon>
        <taxon>Microsporidia</taxon>
        <taxon>Enterocytozoonidae</taxon>
        <taxon>Ecytonucleospora</taxon>
    </lineage>
</organism>
<keyword evidence="1" id="KW-1133">Transmembrane helix</keyword>
<keyword evidence="1" id="KW-0812">Transmembrane</keyword>
<keyword evidence="1" id="KW-0472">Membrane</keyword>
<dbReference type="VEuPathDB" id="MicrosporidiaDB:EHP00_1787"/>
<gene>
    <name evidence="3" type="ORF">EHP00_1787</name>
</gene>
<accession>A0A1W0E302</accession>
<sequence length="282" mass="32375">MHFLLFLCNSLCSDIVSKWKEISGKIVEVNWFNNNTQFEFPNSKIIDDDRLFSFMFTYCTDQNKEVKIKNVLPDINSTFFDFGIELDSLNKYSDNVTFASNVTDSQTIGVDYMAIPNILRKKTILPQYPESLFSALNDCFAYKFAPAESIKVLQNKLCAYTKPSLFSVANVGNFRICNFFFSYASKGIENGTLYKTKMYTLIKTETGLEVRDFLREQALEVISKQVQDFKNKSGYYKNVTICLTILYVITIIGCIVVILVIMKKRGLLKNNKNKVLDIKTSK</sequence>